<organism evidence="1 2">
    <name type="scientific">Candidatus Naiadarchaeum limnaeum</name>
    <dbReference type="NCBI Taxonomy" id="2756139"/>
    <lineage>
        <taxon>Archaea</taxon>
        <taxon>Candidatus Undinarchaeota</taxon>
        <taxon>Candidatus Undinarchaeia</taxon>
        <taxon>Candidatus Naiadarchaeales</taxon>
        <taxon>Candidatus Naiadarchaeaceae</taxon>
        <taxon>Candidatus Naiadarchaeum</taxon>
    </lineage>
</organism>
<dbReference type="AlphaFoldDB" id="A0A832V5Q0"/>
<accession>A0A832V5Q0</accession>
<dbReference type="EMBL" id="DVAB01000036">
    <property type="protein sequence ID" value="HIK00735.1"/>
    <property type="molecule type" value="Genomic_DNA"/>
</dbReference>
<evidence type="ECO:0000313" key="1">
    <source>
        <dbReference type="EMBL" id="HIK00735.1"/>
    </source>
</evidence>
<reference evidence="1 2" key="1">
    <citation type="journal article" name="Nat. Commun.">
        <title>Undinarchaeota illuminate DPANN phylogeny and the impact of gene transfer on archaeal evolution.</title>
        <authorList>
            <person name="Dombrowski N."/>
            <person name="Williams T.A."/>
            <person name="Sun J."/>
            <person name="Woodcroft B.J."/>
            <person name="Lee J.H."/>
            <person name="Minh B.Q."/>
            <person name="Rinke C."/>
            <person name="Spang A."/>
        </authorList>
    </citation>
    <scope>NUCLEOTIDE SEQUENCE [LARGE SCALE GENOMIC DNA]</scope>
    <source>
        <strain evidence="1">MAG_bin1129</strain>
    </source>
</reference>
<gene>
    <name evidence="1" type="ORF">H1016_04295</name>
</gene>
<keyword evidence="2" id="KW-1185">Reference proteome</keyword>
<dbReference type="Proteomes" id="UP000646946">
    <property type="component" value="Unassembled WGS sequence"/>
</dbReference>
<proteinExistence type="predicted"/>
<protein>
    <submittedName>
        <fullName evidence="1">Uncharacterized protein</fullName>
    </submittedName>
</protein>
<comment type="caution">
    <text evidence="1">The sequence shown here is derived from an EMBL/GenBank/DDBJ whole genome shotgun (WGS) entry which is preliminary data.</text>
</comment>
<sequence>MFKEKKIPKHIKNILQKLKKNEHEFGEFCLKNTVEALKANGYTDAHIWAPTILPGVLGEMEYVESDLDLEEWILELEGMERDVVESIYDTFLYMKENLKGSKEKDIKAALVYSLSKKLESMDKEKYKKLYG</sequence>
<name>A0A832V5Q0_9ARCH</name>
<evidence type="ECO:0000313" key="2">
    <source>
        <dbReference type="Proteomes" id="UP000646946"/>
    </source>
</evidence>